<dbReference type="Gene3D" id="3.40.50.740">
    <property type="match status" value="1"/>
</dbReference>
<dbReference type="PANTHER" id="PTHR43105">
    <property type="entry name" value="RESPIRATORY NITRATE REDUCTASE"/>
    <property type="match status" value="1"/>
</dbReference>
<evidence type="ECO:0000259" key="4">
    <source>
        <dbReference type="Pfam" id="PF00384"/>
    </source>
</evidence>
<keyword evidence="1" id="KW-0479">Metal-binding</keyword>
<dbReference type="PANTHER" id="PTHR43105:SF10">
    <property type="entry name" value="NADH-QUINONE OXIDOREDUCTASE SUBUNIT G"/>
    <property type="match status" value="1"/>
</dbReference>
<dbReference type="EMBL" id="BAABJP010000008">
    <property type="protein sequence ID" value="GAA5153986.1"/>
    <property type="molecule type" value="Genomic_DNA"/>
</dbReference>
<dbReference type="Pfam" id="PF00384">
    <property type="entry name" value="Molybdopterin"/>
    <property type="match status" value="1"/>
</dbReference>
<keyword evidence="2" id="KW-0408">Iron</keyword>
<organism evidence="5 6">
    <name type="scientific">Pseudonocardia eucalypti</name>
    <dbReference type="NCBI Taxonomy" id="648755"/>
    <lineage>
        <taxon>Bacteria</taxon>
        <taxon>Bacillati</taxon>
        <taxon>Actinomycetota</taxon>
        <taxon>Actinomycetes</taxon>
        <taxon>Pseudonocardiales</taxon>
        <taxon>Pseudonocardiaceae</taxon>
        <taxon>Pseudonocardia</taxon>
    </lineage>
</organism>
<keyword evidence="6" id="KW-1185">Reference proteome</keyword>
<reference evidence="6" key="1">
    <citation type="journal article" date="2019" name="Int. J. Syst. Evol. Microbiol.">
        <title>The Global Catalogue of Microorganisms (GCM) 10K type strain sequencing project: providing services to taxonomists for standard genome sequencing and annotation.</title>
        <authorList>
            <consortium name="The Broad Institute Genomics Platform"/>
            <consortium name="The Broad Institute Genome Sequencing Center for Infectious Disease"/>
            <person name="Wu L."/>
            <person name="Ma J."/>
        </authorList>
    </citation>
    <scope>NUCLEOTIDE SEQUENCE [LARGE SCALE GENOMIC DNA]</scope>
    <source>
        <strain evidence="6">JCM 18303</strain>
    </source>
</reference>
<evidence type="ECO:0000256" key="3">
    <source>
        <dbReference type="ARBA" id="ARBA00023014"/>
    </source>
</evidence>
<dbReference type="InterPro" id="IPR006656">
    <property type="entry name" value="Mopterin_OxRdtase"/>
</dbReference>
<keyword evidence="3" id="KW-0411">Iron-sulfur</keyword>
<comment type="caution">
    <text evidence="5">The sequence shown here is derived from an EMBL/GenBank/DDBJ whole genome shotgun (WGS) entry which is preliminary data.</text>
</comment>
<name>A0ABP9PYG7_9PSEU</name>
<evidence type="ECO:0000256" key="1">
    <source>
        <dbReference type="ARBA" id="ARBA00022723"/>
    </source>
</evidence>
<dbReference type="SUPFAM" id="SSF53706">
    <property type="entry name" value="Formate dehydrogenase/DMSO reductase, domains 1-3"/>
    <property type="match status" value="1"/>
</dbReference>
<accession>A0ABP9PYG7</accession>
<feature type="domain" description="Molybdopterin oxidoreductase" evidence="4">
    <location>
        <begin position="8"/>
        <end position="81"/>
    </location>
</feature>
<dbReference type="Proteomes" id="UP001428817">
    <property type="component" value="Unassembled WGS sequence"/>
</dbReference>
<dbReference type="InterPro" id="IPR050123">
    <property type="entry name" value="Prok_molybdopt-oxidoreductase"/>
</dbReference>
<protein>
    <recommendedName>
        <fullName evidence="4">Molybdopterin oxidoreductase domain-containing protein</fullName>
    </recommendedName>
</protein>
<gene>
    <name evidence="5" type="ORF">GCM10023321_25130</name>
</gene>
<proteinExistence type="predicted"/>
<evidence type="ECO:0000313" key="5">
    <source>
        <dbReference type="EMBL" id="GAA5153986.1"/>
    </source>
</evidence>
<evidence type="ECO:0000256" key="2">
    <source>
        <dbReference type="ARBA" id="ARBA00023004"/>
    </source>
</evidence>
<sequence>MRKPRHVRLTEPLVRENGVLRPATWDEALDRAAAGFTAARAHGPSAFGMFSCSKATNEMNYTAQKFARVVMGSNNVDSCNRT</sequence>
<evidence type="ECO:0000313" key="6">
    <source>
        <dbReference type="Proteomes" id="UP001428817"/>
    </source>
</evidence>